<dbReference type="InterPro" id="IPR000515">
    <property type="entry name" value="MetI-like"/>
</dbReference>
<evidence type="ECO:0000256" key="6">
    <source>
        <dbReference type="ARBA" id="ARBA00023136"/>
    </source>
</evidence>
<evidence type="ECO:0000256" key="4">
    <source>
        <dbReference type="ARBA" id="ARBA00022692"/>
    </source>
</evidence>
<evidence type="ECO:0000313" key="10">
    <source>
        <dbReference type="Proteomes" id="UP001172756"/>
    </source>
</evidence>
<name>A0AB35MH44_9MICO</name>
<evidence type="ECO:0000256" key="3">
    <source>
        <dbReference type="ARBA" id="ARBA00022475"/>
    </source>
</evidence>
<evidence type="ECO:0000259" key="8">
    <source>
        <dbReference type="PROSITE" id="PS50928"/>
    </source>
</evidence>
<evidence type="ECO:0000256" key="1">
    <source>
        <dbReference type="ARBA" id="ARBA00004141"/>
    </source>
</evidence>
<evidence type="ECO:0000256" key="5">
    <source>
        <dbReference type="ARBA" id="ARBA00022989"/>
    </source>
</evidence>
<accession>A0AB35MH44</accession>
<dbReference type="PANTHER" id="PTHR47737:SF1">
    <property type="entry name" value="GLYCINE BETAINE_PROLINE BETAINE TRANSPORT SYSTEM PERMEASE PROTEIN PROW"/>
    <property type="match status" value="1"/>
</dbReference>
<comment type="subcellular location">
    <subcellularLocation>
        <location evidence="7">Cell membrane</location>
        <topology evidence="7">Multi-pass membrane protein</topology>
    </subcellularLocation>
    <subcellularLocation>
        <location evidence="1">Membrane</location>
        <topology evidence="1">Multi-pass membrane protein</topology>
    </subcellularLocation>
</comment>
<dbReference type="GO" id="GO:0043190">
    <property type="term" value="C:ATP-binding cassette (ABC) transporter complex"/>
    <property type="evidence" value="ECO:0007669"/>
    <property type="project" value="TreeGrafter"/>
</dbReference>
<keyword evidence="2 7" id="KW-0813">Transport</keyword>
<dbReference type="Pfam" id="PF00528">
    <property type="entry name" value="BPD_transp_1"/>
    <property type="match status" value="1"/>
</dbReference>
<organism evidence="9 10">
    <name type="scientific">Demequina lignilytica</name>
    <dbReference type="NCBI Taxonomy" id="3051663"/>
    <lineage>
        <taxon>Bacteria</taxon>
        <taxon>Bacillati</taxon>
        <taxon>Actinomycetota</taxon>
        <taxon>Actinomycetes</taxon>
        <taxon>Micrococcales</taxon>
        <taxon>Demequinaceae</taxon>
        <taxon>Demequina</taxon>
    </lineage>
</organism>
<dbReference type="GO" id="GO:0015226">
    <property type="term" value="F:carnitine transmembrane transporter activity"/>
    <property type="evidence" value="ECO:0007669"/>
    <property type="project" value="TreeGrafter"/>
</dbReference>
<dbReference type="Proteomes" id="UP001172756">
    <property type="component" value="Unassembled WGS sequence"/>
</dbReference>
<dbReference type="PROSITE" id="PS50928">
    <property type="entry name" value="ABC_TM1"/>
    <property type="match status" value="1"/>
</dbReference>
<gene>
    <name evidence="9" type="ORF">QQ002_06035</name>
</gene>
<dbReference type="GO" id="GO:0031460">
    <property type="term" value="P:glycine betaine transport"/>
    <property type="evidence" value="ECO:0007669"/>
    <property type="project" value="TreeGrafter"/>
</dbReference>
<reference evidence="9 10" key="1">
    <citation type="submission" date="2023-06" db="EMBL/GenBank/DDBJ databases">
        <title>SYSU T0a273.</title>
        <authorList>
            <person name="Gao L."/>
            <person name="Fang B.-Z."/>
            <person name="Li W.-J."/>
        </authorList>
    </citation>
    <scope>NUCLEOTIDE SEQUENCE [LARGE SCALE GENOMIC DNA]</scope>
    <source>
        <strain evidence="9 10">SYSU T0a273</strain>
    </source>
</reference>
<dbReference type="CDD" id="cd06261">
    <property type="entry name" value="TM_PBP2"/>
    <property type="match status" value="1"/>
</dbReference>
<feature type="domain" description="ABC transmembrane type-1" evidence="8">
    <location>
        <begin position="88"/>
        <end position="267"/>
    </location>
</feature>
<protein>
    <submittedName>
        <fullName evidence="9">ABC transporter permease subunit</fullName>
    </submittedName>
</protein>
<dbReference type="EMBL" id="JAUHQB010000003">
    <property type="protein sequence ID" value="MDN4483094.1"/>
    <property type="molecule type" value="Genomic_DNA"/>
</dbReference>
<evidence type="ECO:0000256" key="2">
    <source>
        <dbReference type="ARBA" id="ARBA00022448"/>
    </source>
</evidence>
<feature type="transmembrane region" description="Helical" evidence="7">
    <location>
        <begin position="68"/>
        <end position="85"/>
    </location>
</feature>
<feature type="transmembrane region" description="Helical" evidence="7">
    <location>
        <begin position="135"/>
        <end position="161"/>
    </location>
</feature>
<dbReference type="RefSeq" id="WP_301153142.1">
    <property type="nucleotide sequence ID" value="NZ_JAUHPZ010000005.1"/>
</dbReference>
<keyword evidence="6 7" id="KW-0472">Membrane</keyword>
<dbReference type="GO" id="GO:0015871">
    <property type="term" value="P:choline transport"/>
    <property type="evidence" value="ECO:0007669"/>
    <property type="project" value="TreeGrafter"/>
</dbReference>
<feature type="transmembrane region" description="Helical" evidence="7">
    <location>
        <begin position="39"/>
        <end position="62"/>
    </location>
</feature>
<dbReference type="AlphaFoldDB" id="A0AB35MH44"/>
<keyword evidence="5 7" id="KW-1133">Transmembrane helix</keyword>
<dbReference type="Gene3D" id="1.10.3720.10">
    <property type="entry name" value="MetI-like"/>
    <property type="match status" value="1"/>
</dbReference>
<feature type="transmembrane region" description="Helical" evidence="7">
    <location>
        <begin position="92"/>
        <end position="115"/>
    </location>
</feature>
<dbReference type="SUPFAM" id="SSF161098">
    <property type="entry name" value="MetI-like"/>
    <property type="match status" value="1"/>
</dbReference>
<evidence type="ECO:0000313" key="9">
    <source>
        <dbReference type="EMBL" id="MDN4483094.1"/>
    </source>
</evidence>
<feature type="transmembrane region" description="Helical" evidence="7">
    <location>
        <begin position="202"/>
        <end position="228"/>
    </location>
</feature>
<keyword evidence="4 7" id="KW-0812">Transmembrane</keyword>
<dbReference type="PANTHER" id="PTHR47737">
    <property type="entry name" value="GLYCINE BETAINE/PROLINE BETAINE TRANSPORT SYSTEM PERMEASE PROTEIN PROW"/>
    <property type="match status" value="1"/>
</dbReference>
<comment type="caution">
    <text evidence="9">The sequence shown here is derived from an EMBL/GenBank/DDBJ whole genome shotgun (WGS) entry which is preliminary data.</text>
</comment>
<dbReference type="InterPro" id="IPR035906">
    <property type="entry name" value="MetI-like_sf"/>
</dbReference>
<evidence type="ECO:0000256" key="7">
    <source>
        <dbReference type="RuleBase" id="RU363032"/>
    </source>
</evidence>
<keyword evidence="3" id="KW-1003">Cell membrane</keyword>
<dbReference type="FunFam" id="1.10.3720.10:FF:000001">
    <property type="entry name" value="Glycine betaine ABC transporter, permease"/>
    <property type="match status" value="1"/>
</dbReference>
<proteinExistence type="inferred from homology"/>
<sequence>MDIRIPVGSWIKDFFDWLEDTFSWLFEALRQLFIWMFDAVDWVFATPPALVVIALVAAAALLARGWRFALGSAIGLLFIMSVNQWDNAIDSLALVLVAAFLAVVISIPLGIWAARNDTVSAILKPVMDFLQTLPAFVYLVPALGLFRIGVAPGIIATLIFAMAPGVRLTELGIRGVDKEVVEAGQAFGAHPRRILRQIQIPLAMPSIMAGVNQIIMLSLSMVVIAGLVGAGGLGGDVAQAISALNVGLGFEAGLSVVVLAILLDRFTASFGKGLGLYSRWRRAAVAKKEADEQARFDAELVEVGGPRRSPGAGGGGGSL</sequence>
<comment type="similarity">
    <text evidence="7">Belongs to the binding-protein-dependent transport system permease family.</text>
</comment>
<feature type="transmembrane region" description="Helical" evidence="7">
    <location>
        <begin position="240"/>
        <end position="263"/>
    </location>
</feature>
<dbReference type="GO" id="GO:0005275">
    <property type="term" value="F:amine transmembrane transporter activity"/>
    <property type="evidence" value="ECO:0007669"/>
    <property type="project" value="TreeGrafter"/>
</dbReference>